<dbReference type="PROSITE" id="PS51379">
    <property type="entry name" value="4FE4S_FER_2"/>
    <property type="match status" value="2"/>
</dbReference>
<evidence type="ECO:0000256" key="3">
    <source>
        <dbReference type="ARBA" id="ARBA00023002"/>
    </source>
</evidence>
<keyword evidence="9" id="KW-1185">Reference proteome</keyword>
<dbReference type="Pfam" id="PF02754">
    <property type="entry name" value="CCG"/>
    <property type="match status" value="2"/>
</dbReference>
<feature type="domain" description="4Fe-4S ferredoxin-type" evidence="7">
    <location>
        <begin position="265"/>
        <end position="294"/>
    </location>
</feature>
<keyword evidence="6" id="KW-1133">Transmembrane helix</keyword>
<feature type="transmembrane region" description="Helical" evidence="6">
    <location>
        <begin position="221"/>
        <end position="252"/>
    </location>
</feature>
<comment type="caution">
    <text evidence="8">The sequence shown here is derived from an EMBL/GenBank/DDBJ whole genome shotgun (WGS) entry which is preliminary data.</text>
</comment>
<evidence type="ECO:0000256" key="1">
    <source>
        <dbReference type="ARBA" id="ARBA00022485"/>
    </source>
</evidence>
<dbReference type="InterPro" id="IPR009051">
    <property type="entry name" value="Helical_ferredxn"/>
</dbReference>
<gene>
    <name evidence="8" type="ORF">N2K84_12805</name>
</gene>
<keyword evidence="6" id="KW-0472">Membrane</keyword>
<feature type="transmembrane region" description="Helical" evidence="6">
    <location>
        <begin position="72"/>
        <end position="93"/>
    </location>
</feature>
<accession>A0AA42C984</accession>
<dbReference type="PANTHER" id="PTHR43255:SF1">
    <property type="entry name" value="IRON-SULFUR-BINDING OXIDOREDUCTASE FADF-RELATED"/>
    <property type="match status" value="1"/>
</dbReference>
<evidence type="ECO:0000313" key="8">
    <source>
        <dbReference type="EMBL" id="MCW0483616.1"/>
    </source>
</evidence>
<keyword evidence="3" id="KW-0560">Oxidoreductase</keyword>
<dbReference type="PANTHER" id="PTHR43255">
    <property type="entry name" value="IRON-SULFUR-BINDING OXIDOREDUCTASE FADF-RELATED-RELATED"/>
    <property type="match status" value="1"/>
</dbReference>
<keyword evidence="6" id="KW-0812">Transmembrane</keyword>
<feature type="transmembrane region" description="Helical" evidence="6">
    <location>
        <begin position="127"/>
        <end position="148"/>
    </location>
</feature>
<dbReference type="GO" id="GO:0005886">
    <property type="term" value="C:plasma membrane"/>
    <property type="evidence" value="ECO:0007669"/>
    <property type="project" value="TreeGrafter"/>
</dbReference>
<dbReference type="RefSeq" id="WP_282592218.1">
    <property type="nucleotide sequence ID" value="NZ_JAPAAF010000019.1"/>
</dbReference>
<name>A0AA42C984_9BACT</name>
<evidence type="ECO:0000259" key="7">
    <source>
        <dbReference type="PROSITE" id="PS51379"/>
    </source>
</evidence>
<dbReference type="Pfam" id="PF13183">
    <property type="entry name" value="Fer4_8"/>
    <property type="match status" value="1"/>
</dbReference>
<dbReference type="Proteomes" id="UP001163821">
    <property type="component" value="Unassembled WGS sequence"/>
</dbReference>
<protein>
    <submittedName>
        <fullName evidence="8">Heterodisulfide reductase-related iron-sulfur binding cluster</fullName>
    </submittedName>
</protein>
<evidence type="ECO:0000256" key="6">
    <source>
        <dbReference type="SAM" id="Phobius"/>
    </source>
</evidence>
<evidence type="ECO:0000256" key="4">
    <source>
        <dbReference type="ARBA" id="ARBA00023004"/>
    </source>
</evidence>
<dbReference type="AlphaFoldDB" id="A0AA42C984"/>
<dbReference type="InterPro" id="IPR051460">
    <property type="entry name" value="HdrC_iron-sulfur_subunit"/>
</dbReference>
<keyword evidence="4" id="KW-0408">Iron</keyword>
<dbReference type="GO" id="GO:0051539">
    <property type="term" value="F:4 iron, 4 sulfur cluster binding"/>
    <property type="evidence" value="ECO:0007669"/>
    <property type="project" value="UniProtKB-KW"/>
</dbReference>
<dbReference type="GO" id="GO:0046872">
    <property type="term" value="F:metal ion binding"/>
    <property type="evidence" value="ECO:0007669"/>
    <property type="project" value="UniProtKB-KW"/>
</dbReference>
<dbReference type="EMBL" id="JAPAAF010000019">
    <property type="protein sequence ID" value="MCW0483616.1"/>
    <property type="molecule type" value="Genomic_DNA"/>
</dbReference>
<sequence length="608" mass="68923">METPLFTYPFSIGLMFIVSFLLVVTCIWLAALSKSDRKLILKKIPGPASLKAIGETFMEALLHRKIFRKNPVLGYMHTSLAFGWFLLIVVGHLEAAVHYHTFSFPLWKSIFFRYAEPAPATGFAGHFFATSMDFLLLLILSGVGLAYYKRFNSRAFGMKKTTQLKVGDRIALTALWLIFPLRLIAEGVSAGLHRNGSFLTQPTGNLLAAILPLPLLEKPVWWAYSCALGVFFVAMPVSRYMHIPVEVLLIFLRRYGVRSQKHVNGYTRVQVFSCSRCGICLDSCQMNHANIRNTQSVYVLKQIRGRRLSDEQLFNCLLCGRCQKDCPVGIDLNDIRITQRIESTAEYNSTYDYLKNGPSPQADVVYFAGCMTHLTPSIKKSMQKLLNYAQVNYWFMDEHKAPCCGRPLIQAGQLEAAQKLIANNRDKIMQSGARTLVVSCPICYKVFSEDYKLPNVRVMHHAEYLLELVNQGLLPVHNSPKRVVYHDPCELGRGSGIYDQPRQLLGQYVELITMKHEKEDAFCCGGSLSNIKISMQERDRIRDHVLEEFQQYRPDQVVTACPLCKKTFTKGTEVEVRDLAEIVWESVSQQIIAAQPPVKQLEPEEVPS</sequence>
<evidence type="ECO:0000256" key="2">
    <source>
        <dbReference type="ARBA" id="ARBA00022723"/>
    </source>
</evidence>
<evidence type="ECO:0000313" key="9">
    <source>
        <dbReference type="Proteomes" id="UP001163821"/>
    </source>
</evidence>
<reference evidence="8" key="1">
    <citation type="submission" date="2022-10" db="EMBL/GenBank/DDBJ databases">
        <title>Gaoshiqiia sediminis gen. nov., sp. nov., isolated from coastal sediment.</title>
        <authorList>
            <person name="Yu W.X."/>
            <person name="Mu D.S."/>
            <person name="Du J.Z."/>
            <person name="Liang Y.Q."/>
        </authorList>
    </citation>
    <scope>NUCLEOTIDE SEQUENCE</scope>
    <source>
        <strain evidence="8">A06</strain>
    </source>
</reference>
<dbReference type="GO" id="GO:0016491">
    <property type="term" value="F:oxidoreductase activity"/>
    <property type="evidence" value="ECO:0007669"/>
    <property type="project" value="UniProtKB-KW"/>
</dbReference>
<feature type="domain" description="4Fe-4S ferredoxin-type" evidence="7">
    <location>
        <begin position="305"/>
        <end position="335"/>
    </location>
</feature>
<feature type="transmembrane region" description="Helical" evidence="6">
    <location>
        <begin position="12"/>
        <end position="32"/>
    </location>
</feature>
<dbReference type="Gene3D" id="1.10.1060.10">
    <property type="entry name" value="Alpha-helical ferredoxin"/>
    <property type="match status" value="1"/>
</dbReference>
<keyword evidence="2" id="KW-0479">Metal-binding</keyword>
<dbReference type="InterPro" id="IPR017900">
    <property type="entry name" value="4Fe4S_Fe_S_CS"/>
</dbReference>
<dbReference type="InterPro" id="IPR017896">
    <property type="entry name" value="4Fe4S_Fe-S-bd"/>
</dbReference>
<dbReference type="SUPFAM" id="SSF46548">
    <property type="entry name" value="alpha-helical ferredoxin"/>
    <property type="match status" value="1"/>
</dbReference>
<organism evidence="8 9">
    <name type="scientific">Gaoshiqia sediminis</name>
    <dbReference type="NCBI Taxonomy" id="2986998"/>
    <lineage>
        <taxon>Bacteria</taxon>
        <taxon>Pseudomonadati</taxon>
        <taxon>Bacteroidota</taxon>
        <taxon>Bacteroidia</taxon>
        <taxon>Marinilabiliales</taxon>
        <taxon>Prolixibacteraceae</taxon>
        <taxon>Gaoshiqia</taxon>
    </lineage>
</organism>
<proteinExistence type="predicted"/>
<dbReference type="PROSITE" id="PS00198">
    <property type="entry name" value="4FE4S_FER_1"/>
    <property type="match status" value="1"/>
</dbReference>
<keyword evidence="5" id="KW-0411">Iron-sulfur</keyword>
<dbReference type="InterPro" id="IPR004017">
    <property type="entry name" value="Cys_rich_dom"/>
</dbReference>
<keyword evidence="1" id="KW-0004">4Fe-4S</keyword>
<evidence type="ECO:0000256" key="5">
    <source>
        <dbReference type="ARBA" id="ARBA00023014"/>
    </source>
</evidence>
<feature type="transmembrane region" description="Helical" evidence="6">
    <location>
        <begin position="169"/>
        <end position="185"/>
    </location>
</feature>